<dbReference type="InterPro" id="IPR051452">
    <property type="entry name" value="Diverse_Oxidoreductases"/>
</dbReference>
<evidence type="ECO:0000259" key="6">
    <source>
        <dbReference type="PROSITE" id="PS51085"/>
    </source>
</evidence>
<keyword evidence="3" id="KW-0408">Iron</keyword>
<accession>A0A936NC23</accession>
<evidence type="ECO:0000256" key="4">
    <source>
        <dbReference type="ARBA" id="ARBA00023014"/>
    </source>
</evidence>
<gene>
    <name evidence="7" type="ORF">IPN02_08715</name>
</gene>
<evidence type="ECO:0000313" key="8">
    <source>
        <dbReference type="Proteomes" id="UP000727993"/>
    </source>
</evidence>
<dbReference type="InterPro" id="IPR001041">
    <property type="entry name" value="2Fe-2S_ferredoxin-type"/>
</dbReference>
<feature type="region of interest" description="Disordered" evidence="5">
    <location>
        <begin position="559"/>
        <end position="583"/>
    </location>
</feature>
<keyword evidence="4" id="KW-0411">Iron-sulfur</keyword>
<dbReference type="EMBL" id="JADJZA010000006">
    <property type="protein sequence ID" value="MBK9296904.1"/>
    <property type="molecule type" value="Genomic_DNA"/>
</dbReference>
<name>A0A936NC23_9ACTN</name>
<dbReference type="PANTHER" id="PTHR44379:SF8">
    <property type="entry name" value="XANTHINE DEHYDROGENASE IRON-SULFUR-BINDING SUBUNIT XDHC-RELATED"/>
    <property type="match status" value="1"/>
</dbReference>
<dbReference type="Pfam" id="PF01799">
    <property type="entry name" value="Fer2_2"/>
    <property type="match status" value="1"/>
</dbReference>
<dbReference type="InterPro" id="IPR012675">
    <property type="entry name" value="Beta-grasp_dom_sf"/>
</dbReference>
<dbReference type="InterPro" id="IPR002888">
    <property type="entry name" value="2Fe-2S-bd"/>
</dbReference>
<dbReference type="GO" id="GO:0051537">
    <property type="term" value="F:2 iron, 2 sulfur cluster binding"/>
    <property type="evidence" value="ECO:0007669"/>
    <property type="project" value="UniProtKB-KW"/>
</dbReference>
<organism evidence="7 8">
    <name type="scientific">Candidatus Neomicrothrix subdominans</name>
    <dbReference type="NCBI Taxonomy" id="2954438"/>
    <lineage>
        <taxon>Bacteria</taxon>
        <taxon>Bacillati</taxon>
        <taxon>Actinomycetota</taxon>
        <taxon>Acidimicrobiia</taxon>
        <taxon>Acidimicrobiales</taxon>
        <taxon>Microthrixaceae</taxon>
        <taxon>Candidatus Neomicrothrix</taxon>
    </lineage>
</organism>
<evidence type="ECO:0000313" key="7">
    <source>
        <dbReference type="EMBL" id="MBK9296904.1"/>
    </source>
</evidence>
<dbReference type="SUPFAM" id="SSF54292">
    <property type="entry name" value="2Fe-2S ferredoxin-like"/>
    <property type="match status" value="1"/>
</dbReference>
<comment type="caution">
    <text evidence="7">The sequence shown here is derived from an EMBL/GenBank/DDBJ whole genome shotgun (WGS) entry which is preliminary data.</text>
</comment>
<dbReference type="Gene3D" id="3.30.365.10">
    <property type="entry name" value="Aldehyde oxidase/xanthine dehydrogenase, molybdopterin binding domain"/>
    <property type="match status" value="1"/>
</dbReference>
<evidence type="ECO:0000256" key="2">
    <source>
        <dbReference type="ARBA" id="ARBA00022723"/>
    </source>
</evidence>
<dbReference type="CDD" id="cd00207">
    <property type="entry name" value="fer2"/>
    <property type="match status" value="1"/>
</dbReference>
<sequence length="583" mass="58953">MSSLTLVVDGVSVEVPEGTPTLLDALRDHAGVISAKDGCSPQGQCGCCTVLVDGAPRVACVTPVRRLAGRSITTFDGLDVDRRRAWTAAFLATGASQCGFCTPGIICRLEGLAAKTERGAAARSGSDGAPETPVRLEVPAVQRALAAHLCRCTGWQTITEAALGVGELTAPDRDDAAVTSAAFRAVIEGGAPQSVGADVVAGRAGFAADAAPADAVVVVPDGTGGWTAGDTLASARLESGKVQGRRSTVATAPPLSVPEGDWAVRLSTSWVEPAYLETDASWCEPGGEPASPLANGGAFGGKIEPVLSGDSGASAGGVQRVGVDAIAREWADRLGRPVRVLLSREDVVRLGAKRPPIAAGLRSDGSGRVLVGWSGPADPSPVVARIEAVLPAATVEVVPIAGPSTSAELRGAGWAEAQTLAVALAGTAPDRVSVTAPEGGCATITAFGPDGIDVTVSAGTPLDEVVLRSYAIGAVHAGLGWVSTEGLAVDELGEPQDLTIRSFGILKASELPPVSITIDDDDLDEAARPVSTAVFAAVAAAAWSASGFVSAWPLGGLPWGRPPRARQPGSRATRSQAPDTEPT</sequence>
<evidence type="ECO:0000256" key="5">
    <source>
        <dbReference type="SAM" id="MobiDB-lite"/>
    </source>
</evidence>
<dbReference type="InterPro" id="IPR036010">
    <property type="entry name" value="2Fe-2S_ferredoxin-like_sf"/>
</dbReference>
<evidence type="ECO:0000256" key="3">
    <source>
        <dbReference type="ARBA" id="ARBA00023004"/>
    </source>
</evidence>
<dbReference type="Gene3D" id="1.10.150.120">
    <property type="entry name" value="[2Fe-2S]-binding domain"/>
    <property type="match status" value="1"/>
</dbReference>
<dbReference type="PROSITE" id="PS51085">
    <property type="entry name" value="2FE2S_FER_2"/>
    <property type="match status" value="1"/>
</dbReference>
<dbReference type="GO" id="GO:0016491">
    <property type="term" value="F:oxidoreductase activity"/>
    <property type="evidence" value="ECO:0007669"/>
    <property type="project" value="InterPro"/>
</dbReference>
<dbReference type="AlphaFoldDB" id="A0A936NC23"/>
<dbReference type="Gene3D" id="3.10.20.30">
    <property type="match status" value="1"/>
</dbReference>
<evidence type="ECO:0000256" key="1">
    <source>
        <dbReference type="ARBA" id="ARBA00022714"/>
    </source>
</evidence>
<reference evidence="7 8" key="1">
    <citation type="submission" date="2020-10" db="EMBL/GenBank/DDBJ databases">
        <title>Connecting structure to function with the recovery of over 1000 high-quality activated sludge metagenome-assembled genomes encoding full-length rRNA genes using long-read sequencing.</title>
        <authorList>
            <person name="Singleton C.M."/>
            <person name="Petriglieri F."/>
            <person name="Kristensen J.M."/>
            <person name="Kirkegaard R.H."/>
            <person name="Michaelsen T.Y."/>
            <person name="Andersen M.H."/>
            <person name="Karst S.M."/>
            <person name="Dueholm M.S."/>
            <person name="Nielsen P.H."/>
            <person name="Albertsen M."/>
        </authorList>
    </citation>
    <scope>NUCLEOTIDE SEQUENCE [LARGE SCALE GENOMIC DNA]</scope>
    <source>
        <strain evidence="7">Lyne_18-Q3-R50-59_MAXAC.006</strain>
    </source>
</reference>
<dbReference type="Pfam" id="PF00111">
    <property type="entry name" value="Fer2"/>
    <property type="match status" value="1"/>
</dbReference>
<feature type="compositionally biased region" description="Polar residues" evidence="5">
    <location>
        <begin position="570"/>
        <end position="583"/>
    </location>
</feature>
<keyword evidence="1" id="KW-0001">2Fe-2S</keyword>
<dbReference type="GO" id="GO:0046872">
    <property type="term" value="F:metal ion binding"/>
    <property type="evidence" value="ECO:0007669"/>
    <property type="project" value="UniProtKB-KW"/>
</dbReference>
<keyword evidence="2" id="KW-0479">Metal-binding</keyword>
<dbReference type="PANTHER" id="PTHR44379">
    <property type="entry name" value="OXIDOREDUCTASE WITH IRON-SULFUR SUBUNIT"/>
    <property type="match status" value="1"/>
</dbReference>
<dbReference type="SUPFAM" id="SSF56003">
    <property type="entry name" value="Molybdenum cofactor-binding domain"/>
    <property type="match status" value="1"/>
</dbReference>
<proteinExistence type="predicted"/>
<dbReference type="Proteomes" id="UP000727993">
    <property type="component" value="Unassembled WGS sequence"/>
</dbReference>
<feature type="domain" description="2Fe-2S ferredoxin-type" evidence="6">
    <location>
        <begin position="2"/>
        <end position="78"/>
    </location>
</feature>
<dbReference type="InterPro" id="IPR037165">
    <property type="entry name" value="AldOxase/xan_DH_Mopterin-bd_sf"/>
</dbReference>
<protein>
    <submittedName>
        <fullName evidence="7">2Fe-2S iron-sulfur cluster binding domain-containing protein</fullName>
    </submittedName>
</protein>